<protein>
    <submittedName>
        <fullName evidence="1">Uncharacterized protein</fullName>
    </submittedName>
</protein>
<dbReference type="Proteomes" id="UP001219525">
    <property type="component" value="Unassembled WGS sequence"/>
</dbReference>
<sequence length="98" mass="10293">MTGDLPPEWDYDLVGASAYTVAAAIDLIHKSRQIAQLGDQAGESVLIPALVCAERVVAIEAAAAFSEVLCRAALLNNSTTPSYSSMSINMRLGPGIDK</sequence>
<keyword evidence="2" id="KW-1185">Reference proteome</keyword>
<dbReference type="EMBL" id="JARJCW010000034">
    <property type="protein sequence ID" value="KAJ7208209.1"/>
    <property type="molecule type" value="Genomic_DNA"/>
</dbReference>
<evidence type="ECO:0000313" key="1">
    <source>
        <dbReference type="EMBL" id="KAJ7208209.1"/>
    </source>
</evidence>
<comment type="caution">
    <text evidence="1">The sequence shown here is derived from an EMBL/GenBank/DDBJ whole genome shotgun (WGS) entry which is preliminary data.</text>
</comment>
<accession>A0AAD6YG49</accession>
<organism evidence="1 2">
    <name type="scientific">Mycena pura</name>
    <dbReference type="NCBI Taxonomy" id="153505"/>
    <lineage>
        <taxon>Eukaryota</taxon>
        <taxon>Fungi</taxon>
        <taxon>Dikarya</taxon>
        <taxon>Basidiomycota</taxon>
        <taxon>Agaricomycotina</taxon>
        <taxon>Agaricomycetes</taxon>
        <taxon>Agaricomycetidae</taxon>
        <taxon>Agaricales</taxon>
        <taxon>Marasmiineae</taxon>
        <taxon>Mycenaceae</taxon>
        <taxon>Mycena</taxon>
    </lineage>
</organism>
<proteinExistence type="predicted"/>
<gene>
    <name evidence="1" type="ORF">GGX14DRAFT_566933</name>
</gene>
<reference evidence="1" key="1">
    <citation type="submission" date="2023-03" db="EMBL/GenBank/DDBJ databases">
        <title>Massive genome expansion in bonnet fungi (Mycena s.s.) driven by repeated elements and novel gene families across ecological guilds.</title>
        <authorList>
            <consortium name="Lawrence Berkeley National Laboratory"/>
            <person name="Harder C.B."/>
            <person name="Miyauchi S."/>
            <person name="Viragh M."/>
            <person name="Kuo A."/>
            <person name="Thoen E."/>
            <person name="Andreopoulos B."/>
            <person name="Lu D."/>
            <person name="Skrede I."/>
            <person name="Drula E."/>
            <person name="Henrissat B."/>
            <person name="Morin E."/>
            <person name="Kohler A."/>
            <person name="Barry K."/>
            <person name="LaButti K."/>
            <person name="Morin E."/>
            <person name="Salamov A."/>
            <person name="Lipzen A."/>
            <person name="Mereny Z."/>
            <person name="Hegedus B."/>
            <person name="Baldrian P."/>
            <person name="Stursova M."/>
            <person name="Weitz H."/>
            <person name="Taylor A."/>
            <person name="Grigoriev I.V."/>
            <person name="Nagy L.G."/>
            <person name="Martin F."/>
            <person name="Kauserud H."/>
        </authorList>
    </citation>
    <scope>NUCLEOTIDE SEQUENCE</scope>
    <source>
        <strain evidence="1">9144</strain>
    </source>
</reference>
<dbReference type="AlphaFoldDB" id="A0AAD6YG49"/>
<evidence type="ECO:0000313" key="2">
    <source>
        <dbReference type="Proteomes" id="UP001219525"/>
    </source>
</evidence>
<name>A0AAD6YG49_9AGAR</name>